<feature type="binding site" evidence="10">
    <location>
        <position position="289"/>
    </location>
    <ligand>
        <name>UDP-N-acetyl-alpha-D-glucosamine</name>
        <dbReference type="ChEBI" id="CHEBI:57705"/>
    </ligand>
</feature>
<dbReference type="RefSeq" id="WP_092076008.1">
    <property type="nucleotide sequence ID" value="NZ_FNAQ01000002.1"/>
</dbReference>
<sequence>MRVLIAGGGTGGHVFPALAIAEALQQQEPAAQVEFFGVSRGLEARAVPARGFAIHLVELQGFAGQSLWRQLLLLPQLARTLVQALGLLRRFRPGLVLGVGGYASLPAVLAAGLLRIPVVLHEQNACPGLANRLAARWARCICVAMAEAEHAFGRRRVVLTGNPVRQELFDLPAVASTPSRLLVFGGSQGAAVLNRVLPAALALVRRQLPQLQVLHQTGSREVADVRQAYSEQGCGDGVEVVPFIEDMAAAYASASLVVCRAGATSIAELTACGRPAILIPLPTAAGDHQRRNAEALQRAGAARLLPQAELTAAHLAEMLVALLHNRAELAMMAAQARTLAMPQAAAGVARICLQLAKER</sequence>
<dbReference type="PANTHER" id="PTHR21015:SF22">
    <property type="entry name" value="GLYCOSYLTRANSFERASE"/>
    <property type="match status" value="1"/>
</dbReference>
<dbReference type="GO" id="GO:0008360">
    <property type="term" value="P:regulation of cell shape"/>
    <property type="evidence" value="ECO:0007669"/>
    <property type="project" value="UniProtKB-KW"/>
</dbReference>
<keyword evidence="4 10" id="KW-0808">Transferase</keyword>
<keyword evidence="8 10" id="KW-0131">Cell cycle</keyword>
<feature type="domain" description="Glycosyltransferase family 28 N-terminal" evidence="11">
    <location>
        <begin position="3"/>
        <end position="141"/>
    </location>
</feature>
<dbReference type="InterPro" id="IPR007235">
    <property type="entry name" value="Glyco_trans_28_C"/>
</dbReference>
<dbReference type="AlphaFoldDB" id="A0A1G6YJR9"/>
<dbReference type="STRING" id="57664.SAMN05661003_10278"/>
<keyword evidence="3 10" id="KW-0328">Glycosyltransferase</keyword>
<evidence type="ECO:0000256" key="3">
    <source>
        <dbReference type="ARBA" id="ARBA00022676"/>
    </source>
</evidence>
<keyword evidence="7 10" id="KW-0472">Membrane</keyword>
<evidence type="ECO:0000256" key="5">
    <source>
        <dbReference type="ARBA" id="ARBA00022960"/>
    </source>
</evidence>
<feature type="binding site" evidence="10">
    <location>
        <position position="165"/>
    </location>
    <ligand>
        <name>UDP-N-acetyl-alpha-D-glucosamine</name>
        <dbReference type="ChEBI" id="CHEBI:57705"/>
    </ligand>
</feature>
<dbReference type="PANTHER" id="PTHR21015">
    <property type="entry name" value="UDP-N-ACETYLGLUCOSAMINE--N-ACETYLMURAMYL-(PENTAPEPTIDE) PYROPHOSPHORYL-UNDECAPRENOL N-ACETYLGLUCOSAMINE TRANSFERASE 1"/>
    <property type="match status" value="1"/>
</dbReference>
<evidence type="ECO:0000259" key="12">
    <source>
        <dbReference type="Pfam" id="PF04101"/>
    </source>
</evidence>
<comment type="subcellular location">
    <subcellularLocation>
        <location evidence="10">Cell membrane</location>
        <topology evidence="10">Peripheral membrane protein</topology>
        <orientation evidence="10">Cytoplasmic side</orientation>
    </subcellularLocation>
</comment>
<dbReference type="GO" id="GO:0050511">
    <property type="term" value="F:undecaprenyldiphospho-muramoylpentapeptide beta-N-acetylglucosaminyltransferase activity"/>
    <property type="evidence" value="ECO:0007669"/>
    <property type="project" value="UniProtKB-UniRule"/>
</dbReference>
<dbReference type="EMBL" id="FNAQ01000002">
    <property type="protein sequence ID" value="SDD90649.1"/>
    <property type="molecule type" value="Genomic_DNA"/>
</dbReference>
<name>A0A1G6YJR9_9BACT</name>
<dbReference type="GO" id="GO:0051991">
    <property type="term" value="F:UDP-N-acetyl-D-glucosamine:N-acetylmuramoyl-L-alanyl-D-glutamyl-meso-2,6-diaminopimelyl-D-alanyl-D-alanine-diphosphoundecaprenol 4-beta-N-acetylglucosaminlytransferase activity"/>
    <property type="evidence" value="ECO:0007669"/>
    <property type="project" value="RHEA"/>
</dbReference>
<dbReference type="UniPathway" id="UPA00219"/>
<accession>A0A1G6YJR9</accession>
<dbReference type="CDD" id="cd03785">
    <property type="entry name" value="GT28_MurG"/>
    <property type="match status" value="1"/>
</dbReference>
<comment type="function">
    <text evidence="10">Cell wall formation. Catalyzes the transfer of a GlcNAc subunit on undecaprenyl-pyrophosphoryl-MurNAc-pentapeptide (lipid intermediate I) to form undecaprenyl-pyrophosphoryl-MurNAc-(pentapeptide)GlcNAc (lipid intermediate II).</text>
</comment>
<dbReference type="Pfam" id="PF03033">
    <property type="entry name" value="Glyco_transf_28"/>
    <property type="match status" value="1"/>
</dbReference>
<evidence type="ECO:0000256" key="4">
    <source>
        <dbReference type="ARBA" id="ARBA00022679"/>
    </source>
</evidence>
<evidence type="ECO:0000256" key="10">
    <source>
        <dbReference type="HAMAP-Rule" id="MF_00033"/>
    </source>
</evidence>
<dbReference type="GO" id="GO:0005975">
    <property type="term" value="P:carbohydrate metabolic process"/>
    <property type="evidence" value="ECO:0007669"/>
    <property type="project" value="InterPro"/>
</dbReference>
<dbReference type="GO" id="GO:0071555">
    <property type="term" value="P:cell wall organization"/>
    <property type="evidence" value="ECO:0007669"/>
    <property type="project" value="UniProtKB-KW"/>
</dbReference>
<protein>
    <recommendedName>
        <fullName evidence="10">UDP-N-acetylglucosamine--N-acetylmuramyl-(pentapeptide) pyrophosphoryl-undecaprenol N-acetylglucosamine transferase</fullName>
        <ecNumber evidence="10">2.4.1.227</ecNumber>
    </recommendedName>
    <alternativeName>
        <fullName evidence="10">Undecaprenyl-PP-MurNAc-pentapeptide-UDPGlcNAc GlcNAc transferase</fullName>
    </alternativeName>
</protein>
<dbReference type="GO" id="GO:0051301">
    <property type="term" value="P:cell division"/>
    <property type="evidence" value="ECO:0007669"/>
    <property type="project" value="UniProtKB-KW"/>
</dbReference>
<evidence type="ECO:0000256" key="7">
    <source>
        <dbReference type="ARBA" id="ARBA00023136"/>
    </source>
</evidence>
<dbReference type="GO" id="GO:0005886">
    <property type="term" value="C:plasma membrane"/>
    <property type="evidence" value="ECO:0007669"/>
    <property type="project" value="UniProtKB-SubCell"/>
</dbReference>
<dbReference type="InterPro" id="IPR006009">
    <property type="entry name" value="GlcNAc_MurG"/>
</dbReference>
<dbReference type="Pfam" id="PF04101">
    <property type="entry name" value="Glyco_tran_28_C"/>
    <property type="match status" value="1"/>
</dbReference>
<reference evidence="14" key="1">
    <citation type="submission" date="2016-10" db="EMBL/GenBank/DDBJ databases">
        <authorList>
            <person name="Varghese N."/>
            <person name="Submissions S."/>
        </authorList>
    </citation>
    <scope>NUCLEOTIDE SEQUENCE [LARGE SCALE GENOMIC DNA]</scope>
    <source>
        <strain evidence="14">DSM 8987</strain>
    </source>
</reference>
<keyword evidence="5 10" id="KW-0133">Cell shape</keyword>
<feature type="binding site" evidence="10">
    <location>
        <begin position="10"/>
        <end position="12"/>
    </location>
    <ligand>
        <name>UDP-N-acetyl-alpha-D-glucosamine</name>
        <dbReference type="ChEBI" id="CHEBI:57705"/>
    </ligand>
</feature>
<dbReference type="EC" id="2.4.1.227" evidence="10"/>
<evidence type="ECO:0000256" key="9">
    <source>
        <dbReference type="ARBA" id="ARBA00023316"/>
    </source>
</evidence>
<comment type="catalytic activity">
    <reaction evidence="10">
        <text>di-trans,octa-cis-undecaprenyl diphospho-N-acetyl-alpha-D-muramoyl-L-alanyl-D-glutamyl-meso-2,6-diaminopimeloyl-D-alanyl-D-alanine + UDP-N-acetyl-alpha-D-glucosamine = di-trans,octa-cis-undecaprenyl diphospho-[N-acetyl-alpha-D-glucosaminyl-(1-&gt;4)]-N-acetyl-alpha-D-muramoyl-L-alanyl-D-glutamyl-meso-2,6-diaminopimeloyl-D-alanyl-D-alanine + UDP + H(+)</text>
        <dbReference type="Rhea" id="RHEA:31227"/>
        <dbReference type="ChEBI" id="CHEBI:15378"/>
        <dbReference type="ChEBI" id="CHEBI:57705"/>
        <dbReference type="ChEBI" id="CHEBI:58223"/>
        <dbReference type="ChEBI" id="CHEBI:61387"/>
        <dbReference type="ChEBI" id="CHEBI:61388"/>
        <dbReference type="EC" id="2.4.1.227"/>
    </reaction>
</comment>
<keyword evidence="14" id="KW-1185">Reference proteome</keyword>
<feature type="domain" description="Glycosyl transferase family 28 C-terminal" evidence="12">
    <location>
        <begin position="181"/>
        <end position="344"/>
    </location>
</feature>
<evidence type="ECO:0000256" key="2">
    <source>
        <dbReference type="ARBA" id="ARBA00022618"/>
    </source>
</evidence>
<comment type="caution">
    <text evidence="10">Lacks conserved residue(s) required for the propagation of feature annotation.</text>
</comment>
<comment type="similarity">
    <text evidence="10">Belongs to the glycosyltransferase 28 family. MurG subfamily.</text>
</comment>
<keyword evidence="2 10" id="KW-0132">Cell division</keyword>
<evidence type="ECO:0000313" key="14">
    <source>
        <dbReference type="Proteomes" id="UP000243205"/>
    </source>
</evidence>
<evidence type="ECO:0000256" key="8">
    <source>
        <dbReference type="ARBA" id="ARBA00023306"/>
    </source>
</evidence>
<keyword evidence="9 10" id="KW-0961">Cell wall biogenesis/degradation</keyword>
<evidence type="ECO:0000256" key="1">
    <source>
        <dbReference type="ARBA" id="ARBA00022475"/>
    </source>
</evidence>
<dbReference type="GO" id="GO:0009252">
    <property type="term" value="P:peptidoglycan biosynthetic process"/>
    <property type="evidence" value="ECO:0007669"/>
    <property type="project" value="UniProtKB-UniRule"/>
</dbReference>
<gene>
    <name evidence="10" type="primary">murG</name>
    <name evidence="13" type="ORF">SAMN05661003_10278</name>
</gene>
<dbReference type="NCBIfam" id="TIGR01133">
    <property type="entry name" value="murG"/>
    <property type="match status" value="1"/>
</dbReference>
<keyword evidence="1 10" id="KW-1003">Cell membrane</keyword>
<feature type="binding site" evidence="10">
    <location>
        <position position="244"/>
    </location>
    <ligand>
        <name>UDP-N-acetyl-alpha-D-glucosamine</name>
        <dbReference type="ChEBI" id="CHEBI:57705"/>
    </ligand>
</feature>
<dbReference type="SUPFAM" id="SSF53756">
    <property type="entry name" value="UDP-Glycosyltransferase/glycogen phosphorylase"/>
    <property type="match status" value="1"/>
</dbReference>
<dbReference type="Gene3D" id="3.40.50.2000">
    <property type="entry name" value="Glycogen Phosphorylase B"/>
    <property type="match status" value="2"/>
</dbReference>
<feature type="binding site" evidence="10">
    <location>
        <position position="124"/>
    </location>
    <ligand>
        <name>UDP-N-acetyl-alpha-D-glucosamine</name>
        <dbReference type="ChEBI" id="CHEBI:57705"/>
    </ligand>
</feature>
<organism evidence="13 14">
    <name type="scientific">Desulfuromonas thiophila</name>
    <dbReference type="NCBI Taxonomy" id="57664"/>
    <lineage>
        <taxon>Bacteria</taxon>
        <taxon>Pseudomonadati</taxon>
        <taxon>Thermodesulfobacteriota</taxon>
        <taxon>Desulfuromonadia</taxon>
        <taxon>Desulfuromonadales</taxon>
        <taxon>Desulfuromonadaceae</taxon>
        <taxon>Desulfuromonas</taxon>
    </lineage>
</organism>
<dbReference type="Proteomes" id="UP000243205">
    <property type="component" value="Unassembled WGS sequence"/>
</dbReference>
<keyword evidence="6 10" id="KW-0573">Peptidoglycan synthesis</keyword>
<feature type="binding site" evidence="10">
    <location>
        <position position="187"/>
    </location>
    <ligand>
        <name>UDP-N-acetyl-alpha-D-glucosamine</name>
        <dbReference type="ChEBI" id="CHEBI:57705"/>
    </ligand>
</feature>
<dbReference type="HAMAP" id="MF_00033">
    <property type="entry name" value="MurG"/>
    <property type="match status" value="1"/>
</dbReference>
<evidence type="ECO:0000313" key="13">
    <source>
        <dbReference type="EMBL" id="SDD90649.1"/>
    </source>
</evidence>
<dbReference type="InterPro" id="IPR004276">
    <property type="entry name" value="GlycoTrans_28_N"/>
</dbReference>
<comment type="pathway">
    <text evidence="10">Cell wall biogenesis; peptidoglycan biosynthesis.</text>
</comment>
<evidence type="ECO:0000256" key="6">
    <source>
        <dbReference type="ARBA" id="ARBA00022984"/>
    </source>
</evidence>
<evidence type="ECO:0000259" key="11">
    <source>
        <dbReference type="Pfam" id="PF03033"/>
    </source>
</evidence>
<proteinExistence type="inferred from homology"/>
<dbReference type="OrthoDB" id="9808936at2"/>